<dbReference type="PANTHER" id="PTHR34213">
    <property type="entry name" value="NUCLEAR TRANSPORT FACTOR 2 (NTF2) FAMILY PROTEIN"/>
    <property type="match status" value="1"/>
</dbReference>
<comment type="caution">
    <text evidence="1">The sequence shown here is derived from an EMBL/GenBank/DDBJ whole genome shotgun (WGS) entry which is preliminary data.</text>
</comment>
<evidence type="ECO:0000313" key="2">
    <source>
        <dbReference type="Proteomes" id="UP001303473"/>
    </source>
</evidence>
<protein>
    <submittedName>
        <fullName evidence="1">Uncharacterized protein</fullName>
    </submittedName>
</protein>
<dbReference type="PANTHER" id="PTHR34213:SF2">
    <property type="entry name" value="NUCLEAR TRANSPORT FACTOR 2 (NTF2) FAMILY PROTEIN"/>
    <property type="match status" value="1"/>
</dbReference>
<proteinExistence type="predicted"/>
<organism evidence="1 2">
    <name type="scientific">Diplogelasinospora grovesii</name>
    <dbReference type="NCBI Taxonomy" id="303347"/>
    <lineage>
        <taxon>Eukaryota</taxon>
        <taxon>Fungi</taxon>
        <taxon>Dikarya</taxon>
        <taxon>Ascomycota</taxon>
        <taxon>Pezizomycotina</taxon>
        <taxon>Sordariomycetes</taxon>
        <taxon>Sordariomycetidae</taxon>
        <taxon>Sordariales</taxon>
        <taxon>Diplogelasinosporaceae</taxon>
        <taxon>Diplogelasinospora</taxon>
    </lineage>
</organism>
<sequence length="188" mass="21082">METSDSPTLDSIGIKNRNLNVPSGLHLSEHQQVLVGSVLDLFEGCPSLKHLGLWQKEGTFTDNITIAQGYDKYAAQWYGLPAMFDPIELQKHKILSNGNPIELEITNKYTVKGMGEGQTMDSLVRIFVGDDGKIAKVEDKWNPSLPEGSISEAFRKLNAVMVLTMIKVPETEQEDMEMKAQRMKDRNE</sequence>
<reference evidence="2" key="1">
    <citation type="journal article" date="2023" name="Mol. Phylogenet. Evol.">
        <title>Genome-scale phylogeny and comparative genomics of the fungal order Sordariales.</title>
        <authorList>
            <person name="Hensen N."/>
            <person name="Bonometti L."/>
            <person name="Westerberg I."/>
            <person name="Brannstrom I.O."/>
            <person name="Guillou S."/>
            <person name="Cros-Aarteil S."/>
            <person name="Calhoun S."/>
            <person name="Haridas S."/>
            <person name="Kuo A."/>
            <person name="Mondo S."/>
            <person name="Pangilinan J."/>
            <person name="Riley R."/>
            <person name="LaButti K."/>
            <person name="Andreopoulos B."/>
            <person name="Lipzen A."/>
            <person name="Chen C."/>
            <person name="Yan M."/>
            <person name="Daum C."/>
            <person name="Ng V."/>
            <person name="Clum A."/>
            <person name="Steindorff A."/>
            <person name="Ohm R.A."/>
            <person name="Martin F."/>
            <person name="Silar P."/>
            <person name="Natvig D.O."/>
            <person name="Lalanne C."/>
            <person name="Gautier V."/>
            <person name="Ament-Velasquez S.L."/>
            <person name="Kruys A."/>
            <person name="Hutchinson M.I."/>
            <person name="Powell A.J."/>
            <person name="Barry K."/>
            <person name="Miller A.N."/>
            <person name="Grigoriev I.V."/>
            <person name="Debuchy R."/>
            <person name="Gladieux P."/>
            <person name="Hiltunen Thoren M."/>
            <person name="Johannesson H."/>
        </authorList>
    </citation>
    <scope>NUCLEOTIDE SEQUENCE [LARGE SCALE GENOMIC DNA]</scope>
    <source>
        <strain evidence="2">CBS 340.73</strain>
    </source>
</reference>
<dbReference type="EMBL" id="MU853838">
    <property type="protein sequence ID" value="KAK3938075.1"/>
    <property type="molecule type" value="Genomic_DNA"/>
</dbReference>
<dbReference type="Proteomes" id="UP001303473">
    <property type="component" value="Unassembled WGS sequence"/>
</dbReference>
<dbReference type="InterPro" id="IPR032710">
    <property type="entry name" value="NTF2-like_dom_sf"/>
</dbReference>
<dbReference type="AlphaFoldDB" id="A0AAN6S2I2"/>
<evidence type="ECO:0000313" key="1">
    <source>
        <dbReference type="EMBL" id="KAK3938075.1"/>
    </source>
</evidence>
<name>A0AAN6S2I2_9PEZI</name>
<dbReference type="SUPFAM" id="SSF54427">
    <property type="entry name" value="NTF2-like"/>
    <property type="match status" value="1"/>
</dbReference>
<gene>
    <name evidence="1" type="ORF">QBC46DRAFT_391115</name>
</gene>
<accession>A0AAN6S2I2</accession>
<keyword evidence="2" id="KW-1185">Reference proteome</keyword>